<evidence type="ECO:0000313" key="1">
    <source>
        <dbReference type="EMBL" id="KAK9903673.1"/>
    </source>
</evidence>
<reference evidence="1 2" key="1">
    <citation type="journal article" date="2023" name="G3 (Bethesda)">
        <title>A chromosome-length genome assembly and annotation of blackberry (Rubus argutus, cv. 'Hillquist').</title>
        <authorList>
            <person name="Bruna T."/>
            <person name="Aryal R."/>
            <person name="Dudchenko O."/>
            <person name="Sargent D.J."/>
            <person name="Mead D."/>
            <person name="Buti M."/>
            <person name="Cavallini A."/>
            <person name="Hytonen T."/>
            <person name="Andres J."/>
            <person name="Pham M."/>
            <person name="Weisz D."/>
            <person name="Mascagni F."/>
            <person name="Usai G."/>
            <person name="Natali L."/>
            <person name="Bassil N."/>
            <person name="Fernandez G.E."/>
            <person name="Lomsadze A."/>
            <person name="Armour M."/>
            <person name="Olukolu B."/>
            <person name="Poorten T."/>
            <person name="Britton C."/>
            <person name="Davik J."/>
            <person name="Ashrafi H."/>
            <person name="Aiden E.L."/>
            <person name="Borodovsky M."/>
            <person name="Worthington M."/>
        </authorList>
    </citation>
    <scope>NUCLEOTIDE SEQUENCE [LARGE SCALE GENOMIC DNA]</scope>
    <source>
        <strain evidence="1">PI 553951</strain>
    </source>
</reference>
<evidence type="ECO:0000313" key="2">
    <source>
        <dbReference type="Proteomes" id="UP001457282"/>
    </source>
</evidence>
<dbReference type="AlphaFoldDB" id="A0AAW1VIZ0"/>
<gene>
    <name evidence="1" type="ORF">M0R45_001095</name>
</gene>
<name>A0AAW1VIZ0_RUBAR</name>
<protein>
    <submittedName>
        <fullName evidence="1">Uncharacterized protein</fullName>
    </submittedName>
</protein>
<keyword evidence="2" id="KW-1185">Reference proteome</keyword>
<dbReference type="Proteomes" id="UP001457282">
    <property type="component" value="Unassembled WGS sequence"/>
</dbReference>
<organism evidence="1 2">
    <name type="scientific">Rubus argutus</name>
    <name type="common">Southern blackberry</name>
    <dbReference type="NCBI Taxonomy" id="59490"/>
    <lineage>
        <taxon>Eukaryota</taxon>
        <taxon>Viridiplantae</taxon>
        <taxon>Streptophyta</taxon>
        <taxon>Embryophyta</taxon>
        <taxon>Tracheophyta</taxon>
        <taxon>Spermatophyta</taxon>
        <taxon>Magnoliopsida</taxon>
        <taxon>eudicotyledons</taxon>
        <taxon>Gunneridae</taxon>
        <taxon>Pentapetalae</taxon>
        <taxon>rosids</taxon>
        <taxon>fabids</taxon>
        <taxon>Rosales</taxon>
        <taxon>Rosaceae</taxon>
        <taxon>Rosoideae</taxon>
        <taxon>Rosoideae incertae sedis</taxon>
        <taxon>Rubus</taxon>
    </lineage>
</organism>
<dbReference type="EMBL" id="JBEDUW010000221">
    <property type="protein sequence ID" value="KAK9903673.1"/>
    <property type="molecule type" value="Genomic_DNA"/>
</dbReference>
<comment type="caution">
    <text evidence="1">The sequence shown here is derived from an EMBL/GenBank/DDBJ whole genome shotgun (WGS) entry which is preliminary data.</text>
</comment>
<sequence length="68" mass="7061">MKHVVVVMICGGRGPVRQESTAREESSGGIYVAGGLGSSCYGCNGWFEEHGLVGCPAVREAGWFAGLS</sequence>
<proteinExistence type="predicted"/>
<accession>A0AAW1VIZ0</accession>